<evidence type="ECO:0000313" key="5">
    <source>
        <dbReference type="Proteomes" id="UP000245369"/>
    </source>
</evidence>
<evidence type="ECO:0000259" key="3">
    <source>
        <dbReference type="PROSITE" id="PS50977"/>
    </source>
</evidence>
<evidence type="ECO:0000256" key="2">
    <source>
        <dbReference type="PROSITE-ProRule" id="PRU00335"/>
    </source>
</evidence>
<evidence type="ECO:0000313" key="4">
    <source>
        <dbReference type="EMBL" id="AWN21376.1"/>
    </source>
</evidence>
<dbReference type="PRINTS" id="PR00455">
    <property type="entry name" value="HTHTETR"/>
</dbReference>
<reference evidence="4 5" key="1">
    <citation type="submission" date="2018-05" db="EMBL/GenBank/DDBJ databases">
        <title>Complete genome sequences of Streptococcus sobrinus.</title>
        <authorList>
            <person name="Sales M."/>
            <person name="Jensen P.A."/>
        </authorList>
    </citation>
    <scope>NUCLEOTIDE SEQUENCE [LARGE SCALE GENOMIC DNA]</scope>
    <source>
        <strain evidence="4 5">SL1</strain>
    </source>
</reference>
<proteinExistence type="predicted"/>
<keyword evidence="5" id="KW-1185">Reference proteome</keyword>
<dbReference type="EMBL" id="CP029490">
    <property type="protein sequence ID" value="AWN21376.1"/>
    <property type="molecule type" value="Genomic_DNA"/>
</dbReference>
<gene>
    <name evidence="4" type="ORF">DK182_08470</name>
</gene>
<feature type="DNA-binding region" description="H-T-H motif" evidence="2">
    <location>
        <begin position="33"/>
        <end position="52"/>
    </location>
</feature>
<dbReference type="PANTHER" id="PTHR43479:SF11">
    <property type="entry name" value="ACREF_ENVCD OPERON REPRESSOR-RELATED"/>
    <property type="match status" value="1"/>
</dbReference>
<dbReference type="Pfam" id="PF00440">
    <property type="entry name" value="TetR_N"/>
    <property type="match status" value="1"/>
</dbReference>
<dbReference type="Gene3D" id="1.10.357.10">
    <property type="entry name" value="Tetracycline Repressor, domain 2"/>
    <property type="match status" value="1"/>
</dbReference>
<protein>
    <submittedName>
        <fullName evidence="4">TetR/AcrR family transcriptional regulator</fullName>
    </submittedName>
</protein>
<dbReference type="PROSITE" id="PS50977">
    <property type="entry name" value="HTH_TETR_2"/>
    <property type="match status" value="1"/>
</dbReference>
<dbReference type="PANTHER" id="PTHR43479">
    <property type="entry name" value="ACREF/ENVCD OPERON REPRESSOR-RELATED"/>
    <property type="match status" value="1"/>
</dbReference>
<dbReference type="GeneID" id="93924538"/>
<organism evidence="4 5">
    <name type="scientific">Streptococcus sobrinus</name>
    <dbReference type="NCBI Taxonomy" id="1310"/>
    <lineage>
        <taxon>Bacteria</taxon>
        <taxon>Bacillati</taxon>
        <taxon>Bacillota</taxon>
        <taxon>Bacilli</taxon>
        <taxon>Lactobacillales</taxon>
        <taxon>Streptococcaceae</taxon>
        <taxon>Streptococcus</taxon>
    </lineage>
</organism>
<name>A0ABM6W6N8_9STRE</name>
<dbReference type="Proteomes" id="UP000245369">
    <property type="component" value="Chromosome"/>
</dbReference>
<sequence length="213" mass="24924">MARRKKEPVEDHRRTVAQAAHQLFSSKGLAATSVDMIAKAAGYSKATLYVYFKNKEEIFFSLVYKHNQTLHQTIKEIIDKRPKNQTDFQVSYLEICRVLQDLCQHYPLYFEGMIGPIKLDLDKEETPQVYKDIYQLGLETNQLISRFVQYGIELDYLQEGLNINHVTIFFWSALSGIIRMAENKKAYYQLLGLDNQDFFNEEYLNLLLTFKKG</sequence>
<dbReference type="InterPro" id="IPR050624">
    <property type="entry name" value="HTH-type_Tx_Regulator"/>
</dbReference>
<keyword evidence="1 2" id="KW-0238">DNA-binding</keyword>
<accession>A0ABM6W6N8</accession>
<evidence type="ECO:0000256" key="1">
    <source>
        <dbReference type="ARBA" id="ARBA00023125"/>
    </source>
</evidence>
<dbReference type="InterPro" id="IPR009057">
    <property type="entry name" value="Homeodomain-like_sf"/>
</dbReference>
<dbReference type="InterPro" id="IPR001647">
    <property type="entry name" value="HTH_TetR"/>
</dbReference>
<feature type="domain" description="HTH tetR-type" evidence="3">
    <location>
        <begin position="10"/>
        <end position="70"/>
    </location>
</feature>
<dbReference type="SUPFAM" id="SSF46689">
    <property type="entry name" value="Homeodomain-like"/>
    <property type="match status" value="1"/>
</dbReference>
<dbReference type="RefSeq" id="WP_002962632.1">
    <property type="nucleotide sequence ID" value="NZ_CP029490.1"/>
</dbReference>